<evidence type="ECO:0000256" key="6">
    <source>
        <dbReference type="ARBA" id="ARBA00038388"/>
    </source>
</evidence>
<comment type="similarity">
    <text evidence="6">Belongs to the ABC transporter superfamily. Macrolide exporter (TC 3.A.1.122) family.</text>
</comment>
<dbReference type="GO" id="GO:0089705">
    <property type="term" value="P:protein localization to outer membrane"/>
    <property type="evidence" value="ECO:0007669"/>
    <property type="project" value="TreeGrafter"/>
</dbReference>
<dbReference type="GO" id="GO:0044874">
    <property type="term" value="P:lipoprotein localization to outer membrane"/>
    <property type="evidence" value="ECO:0007669"/>
    <property type="project" value="TreeGrafter"/>
</dbReference>
<evidence type="ECO:0000256" key="4">
    <source>
        <dbReference type="ARBA" id="ARBA00022840"/>
    </source>
</evidence>
<dbReference type="GO" id="GO:0022857">
    <property type="term" value="F:transmembrane transporter activity"/>
    <property type="evidence" value="ECO:0007669"/>
    <property type="project" value="TreeGrafter"/>
</dbReference>
<evidence type="ECO:0000313" key="8">
    <source>
        <dbReference type="EMBL" id="SCM70595.1"/>
    </source>
</evidence>
<dbReference type="EMBL" id="FMJD01000001">
    <property type="protein sequence ID" value="SCM70595.1"/>
    <property type="molecule type" value="Genomic_DNA"/>
</dbReference>
<dbReference type="SMART" id="SM00382">
    <property type="entry name" value="AAA"/>
    <property type="match status" value="1"/>
</dbReference>
<dbReference type="FunFam" id="3.40.50.300:FF:000032">
    <property type="entry name" value="Export ABC transporter ATP-binding protein"/>
    <property type="match status" value="1"/>
</dbReference>
<dbReference type="PANTHER" id="PTHR24220">
    <property type="entry name" value="IMPORT ATP-BINDING PROTEIN"/>
    <property type="match status" value="1"/>
</dbReference>
<gene>
    <name evidence="8" type="primary">lolD</name>
    <name evidence="8" type="ORF">KL86PLE_10216</name>
</gene>
<evidence type="ECO:0000256" key="2">
    <source>
        <dbReference type="ARBA" id="ARBA00022519"/>
    </source>
</evidence>
<evidence type="ECO:0000256" key="1">
    <source>
        <dbReference type="ARBA" id="ARBA00022448"/>
    </source>
</evidence>
<keyword evidence="3" id="KW-0547">Nucleotide-binding</keyword>
<organism evidence="8">
    <name type="scientific">uncultured Pleomorphomonas sp</name>
    <dbReference type="NCBI Taxonomy" id="442121"/>
    <lineage>
        <taxon>Bacteria</taxon>
        <taxon>Pseudomonadati</taxon>
        <taxon>Pseudomonadota</taxon>
        <taxon>Alphaproteobacteria</taxon>
        <taxon>Hyphomicrobiales</taxon>
        <taxon>Pleomorphomonadaceae</taxon>
        <taxon>Pleomorphomonas</taxon>
        <taxon>environmental samples</taxon>
    </lineage>
</organism>
<name>A0A212KZ61_9HYPH</name>
<dbReference type="InterPro" id="IPR017911">
    <property type="entry name" value="MacB-like_ATP-bd"/>
</dbReference>
<dbReference type="GO" id="GO:0016887">
    <property type="term" value="F:ATP hydrolysis activity"/>
    <property type="evidence" value="ECO:0007669"/>
    <property type="project" value="InterPro"/>
</dbReference>
<dbReference type="SUPFAM" id="SSF52540">
    <property type="entry name" value="P-loop containing nucleoside triphosphate hydrolases"/>
    <property type="match status" value="1"/>
</dbReference>
<dbReference type="PROSITE" id="PS00211">
    <property type="entry name" value="ABC_TRANSPORTER_1"/>
    <property type="match status" value="1"/>
</dbReference>
<dbReference type="Gene3D" id="3.40.50.300">
    <property type="entry name" value="P-loop containing nucleotide triphosphate hydrolases"/>
    <property type="match status" value="1"/>
</dbReference>
<dbReference type="InterPro" id="IPR003593">
    <property type="entry name" value="AAA+_ATPase"/>
</dbReference>
<evidence type="ECO:0000256" key="3">
    <source>
        <dbReference type="ARBA" id="ARBA00022741"/>
    </source>
</evidence>
<keyword evidence="2" id="KW-0997">Cell inner membrane</keyword>
<keyword evidence="5" id="KW-1278">Translocase</keyword>
<protein>
    <submittedName>
        <fullName evidence="8">Outer membrane-specific lipoprotein transporter subunit ATP-binding component of ABC superfamily</fullName>
    </submittedName>
</protein>
<proteinExistence type="inferred from homology"/>
<dbReference type="GO" id="GO:0098796">
    <property type="term" value="C:membrane protein complex"/>
    <property type="evidence" value="ECO:0007669"/>
    <property type="project" value="UniProtKB-ARBA"/>
</dbReference>
<dbReference type="InterPro" id="IPR027417">
    <property type="entry name" value="P-loop_NTPase"/>
</dbReference>
<dbReference type="CDD" id="cd03255">
    <property type="entry name" value="ABC_MJ0796_LolCDE_FtsE"/>
    <property type="match status" value="1"/>
</dbReference>
<sequence length="237" mass="25577">MPAMETLITGVEDPVLKLVGIEKSYSEGTGTLPILRGCDFNLFSGELTALVAPSGAGKSTLLHITGLLEKPDAGDVVIGGKACGKLDDAVRTRLRRTEIGFVYQFHHLLPEFTALENLMIPQMIAGLDKQEAAKRGKDLLAYMRLEKRGSHLPSQLSGGERQRVAIARAVANAPKVLLADEPTGNLDPKTSHYVFDALAALVRATGLAAIIATHNMALAERMDRRITLDEGRIVELE</sequence>
<reference evidence="8" key="1">
    <citation type="submission" date="2016-08" db="EMBL/GenBank/DDBJ databases">
        <authorList>
            <person name="Seilhamer J.J."/>
        </authorList>
    </citation>
    <scope>NUCLEOTIDE SEQUENCE</scope>
    <source>
        <strain evidence="8">86</strain>
    </source>
</reference>
<dbReference type="AlphaFoldDB" id="A0A212KZ61"/>
<dbReference type="GO" id="GO:0005886">
    <property type="term" value="C:plasma membrane"/>
    <property type="evidence" value="ECO:0007669"/>
    <property type="project" value="TreeGrafter"/>
</dbReference>
<dbReference type="GO" id="GO:0005524">
    <property type="term" value="F:ATP binding"/>
    <property type="evidence" value="ECO:0007669"/>
    <property type="project" value="UniProtKB-KW"/>
</dbReference>
<dbReference type="InterPro" id="IPR003439">
    <property type="entry name" value="ABC_transporter-like_ATP-bd"/>
</dbReference>
<evidence type="ECO:0000256" key="5">
    <source>
        <dbReference type="ARBA" id="ARBA00022967"/>
    </source>
</evidence>
<evidence type="ECO:0000259" key="7">
    <source>
        <dbReference type="PROSITE" id="PS50893"/>
    </source>
</evidence>
<keyword evidence="8" id="KW-0449">Lipoprotein</keyword>
<dbReference type="Pfam" id="PF00005">
    <property type="entry name" value="ABC_tran"/>
    <property type="match status" value="1"/>
</dbReference>
<dbReference type="InterPro" id="IPR017871">
    <property type="entry name" value="ABC_transporter-like_CS"/>
</dbReference>
<keyword evidence="4 8" id="KW-0067">ATP-binding</keyword>
<keyword evidence="2" id="KW-0472">Membrane</keyword>
<keyword evidence="2" id="KW-1003">Cell membrane</keyword>
<dbReference type="PROSITE" id="PS50893">
    <property type="entry name" value="ABC_TRANSPORTER_2"/>
    <property type="match status" value="1"/>
</dbReference>
<dbReference type="InterPro" id="IPR015854">
    <property type="entry name" value="ABC_transpr_LolD-like"/>
</dbReference>
<dbReference type="PANTHER" id="PTHR24220:SF689">
    <property type="entry name" value="LIPOPROTEIN-RELEASING SYSTEM ATP-BINDING PROTEIN LOLD"/>
    <property type="match status" value="1"/>
</dbReference>
<feature type="domain" description="ABC transporter" evidence="7">
    <location>
        <begin position="16"/>
        <end position="236"/>
    </location>
</feature>
<accession>A0A212KZ61</accession>
<keyword evidence="1" id="KW-0813">Transport</keyword>